<protein>
    <submittedName>
        <fullName evidence="3">Plasmid stabilization system protein</fullName>
    </submittedName>
</protein>
<reference evidence="3 4" key="1">
    <citation type="submission" date="2018-03" db="EMBL/GenBank/DDBJ databases">
        <title>Draft Genome Sequences of the Obligatory Marine Myxobacteria Enhygromyxa salina SWB007.</title>
        <authorList>
            <person name="Poehlein A."/>
            <person name="Moghaddam J.A."/>
            <person name="Harms H."/>
            <person name="Alanjari M."/>
            <person name="Koenig G.M."/>
            <person name="Daniel R."/>
            <person name="Schaeberle T.F."/>
        </authorList>
    </citation>
    <scope>NUCLEOTIDE SEQUENCE [LARGE SCALE GENOMIC DNA]</scope>
    <source>
        <strain evidence="3 4">SWB007</strain>
    </source>
</reference>
<keyword evidence="2" id="KW-1277">Toxin-antitoxin system</keyword>
<evidence type="ECO:0000313" key="4">
    <source>
        <dbReference type="Proteomes" id="UP000238823"/>
    </source>
</evidence>
<evidence type="ECO:0000256" key="1">
    <source>
        <dbReference type="ARBA" id="ARBA00006226"/>
    </source>
</evidence>
<evidence type="ECO:0000313" key="3">
    <source>
        <dbReference type="EMBL" id="PRQ09925.1"/>
    </source>
</evidence>
<dbReference type="OrthoDB" id="9798046at2"/>
<comment type="similarity">
    <text evidence="1">Belongs to the RelE toxin family.</text>
</comment>
<evidence type="ECO:0000256" key="2">
    <source>
        <dbReference type="ARBA" id="ARBA00022649"/>
    </source>
</evidence>
<dbReference type="PANTHER" id="PTHR33755:SF5">
    <property type="entry name" value="TYPE II TOXIN-ANTITOXIN SYSTEM RELE_PARE FAMILY TOXIN"/>
    <property type="match status" value="1"/>
</dbReference>
<dbReference type="InterPro" id="IPR007712">
    <property type="entry name" value="RelE/ParE_toxin"/>
</dbReference>
<accession>A0A2S9YXU8</accession>
<dbReference type="Proteomes" id="UP000238823">
    <property type="component" value="Unassembled WGS sequence"/>
</dbReference>
<gene>
    <name evidence="3" type="ORF">ENSA7_03400</name>
</gene>
<dbReference type="InterPro" id="IPR051803">
    <property type="entry name" value="TA_system_RelE-like_toxin"/>
</dbReference>
<comment type="caution">
    <text evidence="3">The sequence shown here is derived from an EMBL/GenBank/DDBJ whole genome shotgun (WGS) entry which is preliminary data.</text>
</comment>
<dbReference type="SUPFAM" id="SSF143011">
    <property type="entry name" value="RelE-like"/>
    <property type="match status" value="1"/>
</dbReference>
<dbReference type="InterPro" id="IPR035093">
    <property type="entry name" value="RelE/ParE_toxin_dom_sf"/>
</dbReference>
<dbReference type="PANTHER" id="PTHR33755">
    <property type="entry name" value="TOXIN PARE1-RELATED"/>
    <property type="match status" value="1"/>
</dbReference>
<dbReference type="EMBL" id="PVNL01000007">
    <property type="protein sequence ID" value="PRQ09925.1"/>
    <property type="molecule type" value="Genomic_DNA"/>
</dbReference>
<dbReference type="Pfam" id="PF05016">
    <property type="entry name" value="ParE_toxin"/>
    <property type="match status" value="1"/>
</dbReference>
<dbReference type="Gene3D" id="3.30.2310.20">
    <property type="entry name" value="RelE-like"/>
    <property type="match status" value="1"/>
</dbReference>
<sequence>MARGRLIWSTGALADLQEIADYIALDKPDAAGRWAKVLAAMAEQAAELPFAGRRVPEFARDDVREVIKRGYRVVYQVGDERVVIYAVSEGHRRLPVDILDR</sequence>
<organism evidence="3 4">
    <name type="scientific">Enhygromyxa salina</name>
    <dbReference type="NCBI Taxonomy" id="215803"/>
    <lineage>
        <taxon>Bacteria</taxon>
        <taxon>Pseudomonadati</taxon>
        <taxon>Myxococcota</taxon>
        <taxon>Polyangia</taxon>
        <taxon>Nannocystales</taxon>
        <taxon>Nannocystaceae</taxon>
        <taxon>Enhygromyxa</taxon>
    </lineage>
</organism>
<name>A0A2S9YXU8_9BACT</name>
<proteinExistence type="inferred from homology"/>
<dbReference type="AlphaFoldDB" id="A0A2S9YXU8"/>